<comment type="caution">
    <text evidence="1">The sequence shown here is derived from an EMBL/GenBank/DDBJ whole genome shotgun (WGS) entry which is preliminary data.</text>
</comment>
<dbReference type="PANTHER" id="PTHR36454:SF1">
    <property type="entry name" value="DUF1015 DOMAIN-CONTAINING PROTEIN"/>
    <property type="match status" value="1"/>
</dbReference>
<dbReference type="PANTHER" id="PTHR36454">
    <property type="entry name" value="LMO2823 PROTEIN"/>
    <property type="match status" value="1"/>
</dbReference>
<dbReference type="Proteomes" id="UP000095237">
    <property type="component" value="Unassembled WGS sequence"/>
</dbReference>
<dbReference type="AlphaFoldDB" id="A0A1E5IIW8"/>
<reference evidence="1 2" key="1">
    <citation type="submission" date="2015-11" db="EMBL/GenBank/DDBJ databases">
        <title>Evidence for parallel genomic evolution in an endosymbiosis of termite gut flagellates.</title>
        <authorList>
            <person name="Zheng H."/>
        </authorList>
    </citation>
    <scope>NUCLEOTIDE SEQUENCE [LARGE SCALE GENOMIC DNA]</scope>
    <source>
        <strain evidence="1 2">CET450</strain>
    </source>
</reference>
<gene>
    <name evidence="1" type="ORF">ATZ36_07010</name>
</gene>
<dbReference type="Pfam" id="PF06245">
    <property type="entry name" value="DUF1015"/>
    <property type="match status" value="1"/>
</dbReference>
<dbReference type="InterPro" id="IPR008323">
    <property type="entry name" value="UCP033563"/>
</dbReference>
<protein>
    <submittedName>
        <fullName evidence="1">Uncharacterized protein</fullName>
    </submittedName>
</protein>
<keyword evidence="2" id="KW-1185">Reference proteome</keyword>
<organism evidence="1 2">
    <name type="scientific">Endomicrobium trichonymphae</name>
    <dbReference type="NCBI Taxonomy" id="1408204"/>
    <lineage>
        <taxon>Bacteria</taxon>
        <taxon>Pseudomonadati</taxon>
        <taxon>Elusimicrobiota</taxon>
        <taxon>Endomicrobiia</taxon>
        <taxon>Endomicrobiales</taxon>
        <taxon>Endomicrobiaceae</taxon>
        <taxon>Candidatus Endomicrobiellum</taxon>
    </lineage>
</organism>
<evidence type="ECO:0000313" key="1">
    <source>
        <dbReference type="EMBL" id="OEG69928.1"/>
    </source>
</evidence>
<proteinExistence type="predicted"/>
<evidence type="ECO:0000313" key="2">
    <source>
        <dbReference type="Proteomes" id="UP000095237"/>
    </source>
</evidence>
<name>A0A1E5IIW8_ENDTX</name>
<dbReference type="EMBL" id="LNVX01000527">
    <property type="protein sequence ID" value="OEG69928.1"/>
    <property type="molecule type" value="Genomic_DNA"/>
</dbReference>
<sequence>MDHRYETAWDYSQEIKEKDENYSQGKEYNYVLIYLCSMEDLGISIWPAHRVIESPADLKSKIEKYFDEHPSEDFRRLSKKGIQPMMIFKDGRYRILTIKSVS</sequence>
<accession>A0A1E5IIW8</accession>